<gene>
    <name evidence="1" type="ORF">WJX73_009413</name>
</gene>
<dbReference type="Proteomes" id="UP001465755">
    <property type="component" value="Unassembled WGS sequence"/>
</dbReference>
<dbReference type="AlphaFoldDB" id="A0AAW1PS44"/>
<keyword evidence="2" id="KW-1185">Reference proteome</keyword>
<accession>A0AAW1PS44</accession>
<comment type="caution">
    <text evidence="1">The sequence shown here is derived from an EMBL/GenBank/DDBJ whole genome shotgun (WGS) entry which is preliminary data.</text>
</comment>
<proteinExistence type="predicted"/>
<evidence type="ECO:0000313" key="1">
    <source>
        <dbReference type="EMBL" id="KAK9812565.1"/>
    </source>
</evidence>
<reference evidence="1 2" key="1">
    <citation type="journal article" date="2024" name="Nat. Commun.">
        <title>Phylogenomics reveals the evolutionary origins of lichenization in chlorophyte algae.</title>
        <authorList>
            <person name="Puginier C."/>
            <person name="Libourel C."/>
            <person name="Otte J."/>
            <person name="Skaloud P."/>
            <person name="Haon M."/>
            <person name="Grisel S."/>
            <person name="Petersen M."/>
            <person name="Berrin J.G."/>
            <person name="Delaux P.M."/>
            <person name="Dal Grande F."/>
            <person name="Keller J."/>
        </authorList>
    </citation>
    <scope>NUCLEOTIDE SEQUENCE [LARGE SCALE GENOMIC DNA]</scope>
    <source>
        <strain evidence="1 2">SAG 2036</strain>
    </source>
</reference>
<protein>
    <submittedName>
        <fullName evidence="1">Uncharacterized protein</fullName>
    </submittedName>
</protein>
<evidence type="ECO:0000313" key="2">
    <source>
        <dbReference type="Proteomes" id="UP001465755"/>
    </source>
</evidence>
<name>A0AAW1PS44_9CHLO</name>
<organism evidence="1 2">
    <name type="scientific">Symbiochloris irregularis</name>
    <dbReference type="NCBI Taxonomy" id="706552"/>
    <lineage>
        <taxon>Eukaryota</taxon>
        <taxon>Viridiplantae</taxon>
        <taxon>Chlorophyta</taxon>
        <taxon>core chlorophytes</taxon>
        <taxon>Trebouxiophyceae</taxon>
        <taxon>Trebouxiales</taxon>
        <taxon>Trebouxiaceae</taxon>
        <taxon>Symbiochloris</taxon>
    </lineage>
</organism>
<sequence length="82" mass="9071">MLTDSKDVRLFTAQCLQASTWFLRREKNRSPAIGRFGQLACKEVARLPQASSKSRQGLTLTRTCGSGDSVQRSTATLLLQVK</sequence>
<dbReference type="EMBL" id="JALJOQ010000006">
    <property type="protein sequence ID" value="KAK9812565.1"/>
    <property type="molecule type" value="Genomic_DNA"/>
</dbReference>